<evidence type="ECO:0000256" key="1">
    <source>
        <dbReference type="RuleBase" id="RU361186"/>
    </source>
</evidence>
<keyword evidence="3" id="KW-1185">Reference proteome</keyword>
<dbReference type="EC" id="3.2.1.-" evidence="1"/>
<dbReference type="PANTHER" id="PTHR34876">
    <property type="match status" value="1"/>
</dbReference>
<dbReference type="InterPro" id="IPR016288">
    <property type="entry name" value="Beta_cellobiohydrolase"/>
</dbReference>
<organism evidence="2 3">
    <name type="scientific">Nocardioides panacihumi</name>
    <dbReference type="NCBI Taxonomy" id="400774"/>
    <lineage>
        <taxon>Bacteria</taxon>
        <taxon>Bacillati</taxon>
        <taxon>Actinomycetota</taxon>
        <taxon>Actinomycetes</taxon>
        <taxon>Propionibacteriales</taxon>
        <taxon>Nocardioidaceae</taxon>
        <taxon>Nocardioides</taxon>
    </lineage>
</organism>
<dbReference type="EMBL" id="BAAAPB010000002">
    <property type="protein sequence ID" value="GAA1960399.1"/>
    <property type="molecule type" value="Genomic_DNA"/>
</dbReference>
<name>A0ABP5CA11_9ACTN</name>
<accession>A0ABP5CA11</accession>
<dbReference type="Proteomes" id="UP001500571">
    <property type="component" value="Unassembled WGS sequence"/>
</dbReference>
<keyword evidence="1" id="KW-0326">Glycosidase</keyword>
<protein>
    <recommendedName>
        <fullName evidence="1">Glucanase</fullName>
        <ecNumber evidence="1">3.2.1.-</ecNumber>
    </recommendedName>
</protein>
<keyword evidence="1" id="KW-0378">Hydrolase</keyword>
<dbReference type="PANTHER" id="PTHR34876:SF4">
    <property type="entry name" value="1,4-BETA-D-GLUCAN CELLOBIOHYDROLASE C-RELATED"/>
    <property type="match status" value="1"/>
</dbReference>
<keyword evidence="1" id="KW-0119">Carbohydrate metabolism</keyword>
<evidence type="ECO:0000313" key="3">
    <source>
        <dbReference type="Proteomes" id="UP001500571"/>
    </source>
</evidence>
<keyword evidence="1" id="KW-0136">Cellulose degradation</keyword>
<comment type="similarity">
    <text evidence="1">Belongs to the glycosyl hydrolase family 6.</text>
</comment>
<reference evidence="3" key="1">
    <citation type="journal article" date="2019" name="Int. J. Syst. Evol. Microbiol.">
        <title>The Global Catalogue of Microorganisms (GCM) 10K type strain sequencing project: providing services to taxonomists for standard genome sequencing and annotation.</title>
        <authorList>
            <consortium name="The Broad Institute Genomics Platform"/>
            <consortium name="The Broad Institute Genome Sequencing Center for Infectious Disease"/>
            <person name="Wu L."/>
            <person name="Ma J."/>
        </authorList>
    </citation>
    <scope>NUCLEOTIDE SEQUENCE [LARGE SCALE GENOMIC DNA]</scope>
    <source>
        <strain evidence="3">JCM 15309</strain>
    </source>
</reference>
<proteinExistence type="inferred from homology"/>
<keyword evidence="1" id="KW-0624">Polysaccharide degradation</keyword>
<dbReference type="Gene3D" id="3.20.20.40">
    <property type="entry name" value="1, 4-beta cellobiohydrolase"/>
    <property type="match status" value="1"/>
</dbReference>
<evidence type="ECO:0000313" key="2">
    <source>
        <dbReference type="EMBL" id="GAA1960399.1"/>
    </source>
</evidence>
<dbReference type="PRINTS" id="PR00733">
    <property type="entry name" value="GLHYDRLASE6"/>
</dbReference>
<dbReference type="SUPFAM" id="SSF51989">
    <property type="entry name" value="Glycosyl hydrolases family 6, cellulases"/>
    <property type="match status" value="1"/>
</dbReference>
<dbReference type="RefSeq" id="WP_344044671.1">
    <property type="nucleotide sequence ID" value="NZ_BAAAPB010000002.1"/>
</dbReference>
<keyword evidence="1" id="KW-0732">Signal</keyword>
<sequence length="359" mass="39953">MTGRTVIHRLLVASVAALLAFALAPAVPARAASTNPLAGRWGLYTGTWDRTYPAYRHARGRQKRLFAKVALRPHAAWFANPDLGKLVDHLGEYIRNTQHGDPNALVQFALFHQWPHREAGRHIPMTQQEQSAYRTWIDTAARTIGNTRAMVILEPDLALDAPSGHTVDRGVRLSLVRYAAQRLSTLPRTTVYLEVGAPDWLKAPTATRLLVDAGVRYTRGFAVGGTHHTSVGADVDYATRIVSRLARSGYPGKHAVLDTADNGRPFTYQQSARKYPRPRFHAVGICRTKRERRCITLGIPPTTHVTGHRRALHLTRRQDARLAAVVDAFVWMGRPWRANGGGTFAPKRLLQAARTTPFR</sequence>
<feature type="signal peptide" evidence="1">
    <location>
        <begin position="1"/>
        <end position="31"/>
    </location>
</feature>
<feature type="chain" id="PRO_5044974209" description="Glucanase" evidence="1">
    <location>
        <begin position="32"/>
        <end position="359"/>
    </location>
</feature>
<dbReference type="InterPro" id="IPR036434">
    <property type="entry name" value="Beta_cellobiohydrolase_sf"/>
</dbReference>
<comment type="caution">
    <text evidence="2">The sequence shown here is derived from an EMBL/GenBank/DDBJ whole genome shotgun (WGS) entry which is preliminary data.</text>
</comment>
<dbReference type="Pfam" id="PF01341">
    <property type="entry name" value="Glyco_hydro_6"/>
    <property type="match status" value="1"/>
</dbReference>
<gene>
    <name evidence="2" type="ORF">GCM10009798_20000</name>
</gene>